<sequence>MAETTPRNVVVWFEIASLDFDRAVAFYETIFATTLRREDMGAMRLAIFPYEGTGVSGAIVGSAQHAPGPGGTLVYLNCDGRLDAVVGRVEAAGGRLLSDKVTLPADMGAFFIVGDTEGNVVGLHAAA</sequence>
<comment type="caution">
    <text evidence="2">The sequence shown here is derived from an EMBL/GenBank/DDBJ whole genome shotgun (WGS) entry which is preliminary data.</text>
</comment>
<dbReference type="Pfam" id="PF00903">
    <property type="entry name" value="Glyoxalase"/>
    <property type="match status" value="1"/>
</dbReference>
<organism evidence="2 3">
    <name type="scientific">Prosthecomicrobium pneumaticum</name>
    <dbReference type="NCBI Taxonomy" id="81895"/>
    <lineage>
        <taxon>Bacteria</taxon>
        <taxon>Pseudomonadati</taxon>
        <taxon>Pseudomonadota</taxon>
        <taxon>Alphaproteobacteria</taxon>
        <taxon>Hyphomicrobiales</taxon>
        <taxon>Kaistiaceae</taxon>
        <taxon>Prosthecomicrobium</taxon>
    </lineage>
</organism>
<dbReference type="InterPro" id="IPR029068">
    <property type="entry name" value="Glyas_Bleomycin-R_OHBP_Dase"/>
</dbReference>
<protein>
    <recommendedName>
        <fullName evidence="1">VOC domain-containing protein</fullName>
    </recommendedName>
</protein>
<feature type="domain" description="VOC" evidence="1">
    <location>
        <begin position="9"/>
        <end position="126"/>
    </location>
</feature>
<dbReference type="InterPro" id="IPR004360">
    <property type="entry name" value="Glyas_Fos-R_dOase_dom"/>
</dbReference>
<dbReference type="SUPFAM" id="SSF54593">
    <property type="entry name" value="Glyoxalase/Bleomycin resistance protein/Dihydroxybiphenyl dioxygenase"/>
    <property type="match status" value="1"/>
</dbReference>
<keyword evidence="3" id="KW-1185">Reference proteome</keyword>
<evidence type="ECO:0000313" key="3">
    <source>
        <dbReference type="Proteomes" id="UP000523821"/>
    </source>
</evidence>
<dbReference type="EMBL" id="JACHOO010000003">
    <property type="protein sequence ID" value="MBB5752588.1"/>
    <property type="molecule type" value="Genomic_DNA"/>
</dbReference>
<dbReference type="Gene3D" id="3.10.180.10">
    <property type="entry name" value="2,3-Dihydroxybiphenyl 1,2-Dioxygenase, domain 1"/>
    <property type="match status" value="1"/>
</dbReference>
<reference evidence="2 3" key="1">
    <citation type="submission" date="2020-08" db="EMBL/GenBank/DDBJ databases">
        <title>Genomic Encyclopedia of Type Strains, Phase IV (KMG-IV): sequencing the most valuable type-strain genomes for metagenomic binning, comparative biology and taxonomic classification.</title>
        <authorList>
            <person name="Goeker M."/>
        </authorList>
    </citation>
    <scope>NUCLEOTIDE SEQUENCE [LARGE SCALE GENOMIC DNA]</scope>
    <source>
        <strain evidence="2 3">DSM 16268</strain>
    </source>
</reference>
<dbReference type="RefSeq" id="WP_183854516.1">
    <property type="nucleotide sequence ID" value="NZ_JACHOO010000003.1"/>
</dbReference>
<dbReference type="PROSITE" id="PS51819">
    <property type="entry name" value="VOC"/>
    <property type="match status" value="1"/>
</dbReference>
<accession>A0A7W9CVD2</accession>
<dbReference type="CDD" id="cd07247">
    <property type="entry name" value="SgaA_N_like"/>
    <property type="match status" value="1"/>
</dbReference>
<dbReference type="Proteomes" id="UP000523821">
    <property type="component" value="Unassembled WGS sequence"/>
</dbReference>
<gene>
    <name evidence="2" type="ORF">GGQ63_001642</name>
</gene>
<proteinExistence type="predicted"/>
<evidence type="ECO:0000259" key="1">
    <source>
        <dbReference type="PROSITE" id="PS51819"/>
    </source>
</evidence>
<dbReference type="InterPro" id="IPR037523">
    <property type="entry name" value="VOC_core"/>
</dbReference>
<dbReference type="PANTHER" id="PTHR33993:SF2">
    <property type="entry name" value="VOC DOMAIN-CONTAINING PROTEIN"/>
    <property type="match status" value="1"/>
</dbReference>
<dbReference type="PANTHER" id="PTHR33993">
    <property type="entry name" value="GLYOXALASE-RELATED"/>
    <property type="match status" value="1"/>
</dbReference>
<dbReference type="InterPro" id="IPR052164">
    <property type="entry name" value="Anthracycline_SecMetBiosynth"/>
</dbReference>
<name>A0A7W9CVD2_9HYPH</name>
<evidence type="ECO:0000313" key="2">
    <source>
        <dbReference type="EMBL" id="MBB5752588.1"/>
    </source>
</evidence>
<dbReference type="AlphaFoldDB" id="A0A7W9CVD2"/>